<keyword evidence="2" id="KW-1185">Reference proteome</keyword>
<dbReference type="EMBL" id="CAQQ02384553">
    <property type="status" value="NOT_ANNOTATED_CDS"/>
    <property type="molecule type" value="Genomic_DNA"/>
</dbReference>
<dbReference type="EMBL" id="CAQQ02384552">
    <property type="status" value="NOT_ANNOTATED_CDS"/>
    <property type="molecule type" value="Genomic_DNA"/>
</dbReference>
<dbReference type="HOGENOM" id="CLU_2624804_0_0_1"/>
<evidence type="ECO:0000313" key="2">
    <source>
        <dbReference type="Proteomes" id="UP000015102"/>
    </source>
</evidence>
<sequence length="78" mass="9160">MKSAKIETGNITYNESGQNTDEYFWASHRDRKELHTSDNNISVEIRILGNKELSEIVAMQTHIHCYDIEKYDNRDTKI</sequence>
<evidence type="ECO:0000313" key="1">
    <source>
        <dbReference type="EnsemblMetazoa" id="MESCA011546-PA"/>
    </source>
</evidence>
<organism evidence="1 2">
    <name type="scientific">Megaselia scalaris</name>
    <name type="common">Humpbacked fly</name>
    <name type="synonym">Phora scalaris</name>
    <dbReference type="NCBI Taxonomy" id="36166"/>
    <lineage>
        <taxon>Eukaryota</taxon>
        <taxon>Metazoa</taxon>
        <taxon>Ecdysozoa</taxon>
        <taxon>Arthropoda</taxon>
        <taxon>Hexapoda</taxon>
        <taxon>Insecta</taxon>
        <taxon>Pterygota</taxon>
        <taxon>Neoptera</taxon>
        <taxon>Endopterygota</taxon>
        <taxon>Diptera</taxon>
        <taxon>Brachycera</taxon>
        <taxon>Muscomorpha</taxon>
        <taxon>Platypezoidea</taxon>
        <taxon>Phoridae</taxon>
        <taxon>Megaseliini</taxon>
        <taxon>Megaselia</taxon>
    </lineage>
</organism>
<protein>
    <submittedName>
        <fullName evidence="1">Uncharacterized protein</fullName>
    </submittedName>
</protein>
<dbReference type="AlphaFoldDB" id="T1H5G9"/>
<reference evidence="2" key="1">
    <citation type="submission" date="2013-02" db="EMBL/GenBank/DDBJ databases">
        <authorList>
            <person name="Hughes D."/>
        </authorList>
    </citation>
    <scope>NUCLEOTIDE SEQUENCE</scope>
    <source>
        <strain>Durham</strain>
        <strain evidence="2">NC isolate 2 -- Noor lab</strain>
    </source>
</reference>
<dbReference type="Proteomes" id="UP000015102">
    <property type="component" value="Unassembled WGS sequence"/>
</dbReference>
<dbReference type="EnsemblMetazoa" id="MESCA011546-RA">
    <property type="protein sequence ID" value="MESCA011546-PA"/>
    <property type="gene ID" value="MESCA011546"/>
</dbReference>
<name>T1H5G9_MEGSC</name>
<accession>T1H5G9</accession>
<reference evidence="1" key="2">
    <citation type="submission" date="2015-06" db="UniProtKB">
        <authorList>
            <consortium name="EnsemblMetazoa"/>
        </authorList>
    </citation>
    <scope>IDENTIFICATION</scope>
</reference>
<proteinExistence type="predicted"/>